<name>A0AAV5VU14_9BILA</name>
<dbReference type="InterPro" id="IPR002401">
    <property type="entry name" value="Cyt_P450_E_grp-I"/>
</dbReference>
<dbReference type="PRINTS" id="PR00385">
    <property type="entry name" value="P450"/>
</dbReference>
<feature type="non-terminal residue" evidence="6">
    <location>
        <position position="421"/>
    </location>
</feature>
<comment type="cofactor">
    <cofactor evidence="1">
        <name>heme</name>
        <dbReference type="ChEBI" id="CHEBI:30413"/>
    </cofactor>
</comment>
<keyword evidence="5" id="KW-0560">Oxidoreductase</keyword>
<dbReference type="GO" id="GO:0005506">
    <property type="term" value="F:iron ion binding"/>
    <property type="evidence" value="ECO:0007669"/>
    <property type="project" value="InterPro"/>
</dbReference>
<protein>
    <recommendedName>
        <fullName evidence="8">Cytochrome P450</fullName>
    </recommendedName>
</protein>
<gene>
    <name evidence="6" type="ORF">PFISCL1PPCAC_12822</name>
</gene>
<organism evidence="6 7">
    <name type="scientific">Pristionchus fissidentatus</name>
    <dbReference type="NCBI Taxonomy" id="1538716"/>
    <lineage>
        <taxon>Eukaryota</taxon>
        <taxon>Metazoa</taxon>
        <taxon>Ecdysozoa</taxon>
        <taxon>Nematoda</taxon>
        <taxon>Chromadorea</taxon>
        <taxon>Rhabditida</taxon>
        <taxon>Rhabditina</taxon>
        <taxon>Diplogasteromorpha</taxon>
        <taxon>Diplogasteroidea</taxon>
        <taxon>Neodiplogasteridae</taxon>
        <taxon>Pristionchus</taxon>
    </lineage>
</organism>
<evidence type="ECO:0000256" key="5">
    <source>
        <dbReference type="ARBA" id="ARBA00023033"/>
    </source>
</evidence>
<dbReference type="PANTHER" id="PTHR24291">
    <property type="entry name" value="CYTOCHROME P450 FAMILY 4"/>
    <property type="match status" value="1"/>
</dbReference>
<sequence length="421" mass="48022">MIYLVAFLGFLLAVYGPSIAAKWRSYRHKKRLSALIPGDEGLPIIGNALELGTDSESMPRSFLEMAAALRQSAPDAQLLKFWVLHECGFVPMTGEMLQYIIDSNEEINKGEDYDILAPWLGRGLMLAGGDQWRARRKLLNPSFNFGMLLEYTETMNTHSRVLVDVLDAHTNKEFDIYPFMKRCTLDIICDVAMAKDLDSLHNPDQPYVKAISRVMALCIEANMKPYLWSAIGKKLCGWQKEHDENVKIAHAFTEQVIAERMESIAKGEEVKQKDFLDLLITENSRGNLTMEEVHAETETFMFGGHDTTSATLGWALWCLANHPEIQERVHDELKSVFGDDADRDCTKADFDKLVYLDRCIKETLRLFPSVPFMLRHLENDLKMGPYVVPRGSKLAIAPHIVHRNERIYPNPLVYDPDRFLP</sequence>
<dbReference type="Gene3D" id="1.10.630.10">
    <property type="entry name" value="Cytochrome P450"/>
    <property type="match status" value="1"/>
</dbReference>
<comment type="caution">
    <text evidence="6">The sequence shown here is derived from an EMBL/GenBank/DDBJ whole genome shotgun (WGS) entry which is preliminary data.</text>
</comment>
<dbReference type="AlphaFoldDB" id="A0AAV5VU14"/>
<evidence type="ECO:0000256" key="4">
    <source>
        <dbReference type="ARBA" id="ARBA00023004"/>
    </source>
</evidence>
<dbReference type="Pfam" id="PF00067">
    <property type="entry name" value="p450"/>
    <property type="match status" value="1"/>
</dbReference>
<evidence type="ECO:0000256" key="1">
    <source>
        <dbReference type="ARBA" id="ARBA00001971"/>
    </source>
</evidence>
<keyword evidence="3" id="KW-0479">Metal-binding</keyword>
<dbReference type="SUPFAM" id="SSF48264">
    <property type="entry name" value="Cytochrome P450"/>
    <property type="match status" value="1"/>
</dbReference>
<evidence type="ECO:0000313" key="6">
    <source>
        <dbReference type="EMBL" id="GMT21525.1"/>
    </source>
</evidence>
<dbReference type="PRINTS" id="PR00463">
    <property type="entry name" value="EP450I"/>
</dbReference>
<keyword evidence="4" id="KW-0408">Iron</keyword>
<reference evidence="6" key="1">
    <citation type="submission" date="2023-10" db="EMBL/GenBank/DDBJ databases">
        <title>Genome assembly of Pristionchus species.</title>
        <authorList>
            <person name="Yoshida K."/>
            <person name="Sommer R.J."/>
        </authorList>
    </citation>
    <scope>NUCLEOTIDE SEQUENCE</scope>
    <source>
        <strain evidence="6">RS5133</strain>
    </source>
</reference>
<dbReference type="GO" id="GO:0020037">
    <property type="term" value="F:heme binding"/>
    <property type="evidence" value="ECO:0007669"/>
    <property type="project" value="InterPro"/>
</dbReference>
<dbReference type="InterPro" id="IPR001128">
    <property type="entry name" value="Cyt_P450"/>
</dbReference>
<dbReference type="GO" id="GO:0004497">
    <property type="term" value="F:monooxygenase activity"/>
    <property type="evidence" value="ECO:0007669"/>
    <property type="project" value="UniProtKB-KW"/>
</dbReference>
<keyword evidence="5" id="KW-0503">Monooxygenase</keyword>
<evidence type="ECO:0000313" key="7">
    <source>
        <dbReference type="Proteomes" id="UP001432322"/>
    </source>
</evidence>
<keyword evidence="7" id="KW-1185">Reference proteome</keyword>
<proteinExistence type="inferred from homology"/>
<dbReference type="EMBL" id="BTSY01000004">
    <property type="protein sequence ID" value="GMT21525.1"/>
    <property type="molecule type" value="Genomic_DNA"/>
</dbReference>
<keyword evidence="3" id="KW-0349">Heme</keyword>
<comment type="similarity">
    <text evidence="2">Belongs to the cytochrome P450 family.</text>
</comment>
<accession>A0AAV5VU14</accession>
<dbReference type="GO" id="GO:0016705">
    <property type="term" value="F:oxidoreductase activity, acting on paired donors, with incorporation or reduction of molecular oxygen"/>
    <property type="evidence" value="ECO:0007669"/>
    <property type="project" value="InterPro"/>
</dbReference>
<dbReference type="InterPro" id="IPR050196">
    <property type="entry name" value="Cytochrome_P450_Monoox"/>
</dbReference>
<evidence type="ECO:0008006" key="8">
    <source>
        <dbReference type="Google" id="ProtNLM"/>
    </source>
</evidence>
<dbReference type="InterPro" id="IPR036396">
    <property type="entry name" value="Cyt_P450_sf"/>
</dbReference>
<dbReference type="PANTHER" id="PTHR24291:SF130">
    <property type="entry name" value="CYTOCHROME P450 FAMILY"/>
    <property type="match status" value="1"/>
</dbReference>
<evidence type="ECO:0000256" key="3">
    <source>
        <dbReference type="ARBA" id="ARBA00022617"/>
    </source>
</evidence>
<dbReference type="Proteomes" id="UP001432322">
    <property type="component" value="Unassembled WGS sequence"/>
</dbReference>
<evidence type="ECO:0000256" key="2">
    <source>
        <dbReference type="ARBA" id="ARBA00010617"/>
    </source>
</evidence>